<dbReference type="InterPro" id="IPR000792">
    <property type="entry name" value="Tscrpt_reg_LuxR_C"/>
</dbReference>
<dbReference type="AlphaFoldDB" id="A0A852ZFV9"/>
<dbReference type="RefSeq" id="WP_179788812.1">
    <property type="nucleotide sequence ID" value="NZ_BAAARR010000023.1"/>
</dbReference>
<evidence type="ECO:0000313" key="5">
    <source>
        <dbReference type="EMBL" id="NYH91203.1"/>
    </source>
</evidence>
<dbReference type="GO" id="GO:0006355">
    <property type="term" value="P:regulation of DNA-templated transcription"/>
    <property type="evidence" value="ECO:0007669"/>
    <property type="project" value="InterPro"/>
</dbReference>
<dbReference type="InterPro" id="IPR001789">
    <property type="entry name" value="Sig_transdc_resp-reg_receiver"/>
</dbReference>
<dbReference type="Proteomes" id="UP000579605">
    <property type="component" value="Unassembled WGS sequence"/>
</dbReference>
<dbReference type="SMART" id="SM00448">
    <property type="entry name" value="REC"/>
    <property type="match status" value="1"/>
</dbReference>
<dbReference type="InterPro" id="IPR039420">
    <property type="entry name" value="WalR-like"/>
</dbReference>
<feature type="domain" description="HTH luxR-type" evidence="3">
    <location>
        <begin position="135"/>
        <end position="200"/>
    </location>
</feature>
<dbReference type="Pfam" id="PF00072">
    <property type="entry name" value="Response_reg"/>
    <property type="match status" value="1"/>
</dbReference>
<evidence type="ECO:0000259" key="4">
    <source>
        <dbReference type="PROSITE" id="PS50110"/>
    </source>
</evidence>
<gene>
    <name evidence="5" type="ORF">F4554_003841</name>
</gene>
<sequence length="202" mass="21883">MIRVLIVGGITLVRGALVALLAHEGDIEVVAELPRGEDVLPTARRVKPDVAVIDIDPPNMDGLAAARKLREFLPTCETLILTGIGTPRALRQALDAKARGFVVMDETLAEHFADCIRQVSSGEFVVDTKLAVNALYTAGDLLTSREHDVLNLAAEGSSVCEIARRLHLAPGTVRNYLSVIINKLHARNRLDAVRIARGKGWI</sequence>
<accession>A0A852ZFV9</accession>
<feature type="modified residue" description="4-aspartylphosphate" evidence="2">
    <location>
        <position position="54"/>
    </location>
</feature>
<evidence type="ECO:0000256" key="2">
    <source>
        <dbReference type="PROSITE-ProRule" id="PRU00169"/>
    </source>
</evidence>
<dbReference type="InterPro" id="IPR011006">
    <property type="entry name" value="CheY-like_superfamily"/>
</dbReference>
<dbReference type="PANTHER" id="PTHR43214">
    <property type="entry name" value="TWO-COMPONENT RESPONSE REGULATOR"/>
    <property type="match status" value="1"/>
</dbReference>
<comment type="caution">
    <text evidence="5">The sequence shown here is derived from an EMBL/GenBank/DDBJ whole genome shotgun (WGS) entry which is preliminary data.</text>
</comment>
<dbReference type="CDD" id="cd06170">
    <property type="entry name" value="LuxR_C_like"/>
    <property type="match status" value="1"/>
</dbReference>
<evidence type="ECO:0000256" key="1">
    <source>
        <dbReference type="ARBA" id="ARBA00023125"/>
    </source>
</evidence>
<feature type="domain" description="Response regulatory" evidence="4">
    <location>
        <begin position="3"/>
        <end position="119"/>
    </location>
</feature>
<evidence type="ECO:0000313" key="6">
    <source>
        <dbReference type="Proteomes" id="UP000579605"/>
    </source>
</evidence>
<dbReference type="SUPFAM" id="SSF46894">
    <property type="entry name" value="C-terminal effector domain of the bipartite response regulators"/>
    <property type="match status" value="1"/>
</dbReference>
<dbReference type="PROSITE" id="PS50110">
    <property type="entry name" value="RESPONSE_REGULATORY"/>
    <property type="match status" value="1"/>
</dbReference>
<dbReference type="SUPFAM" id="SSF52172">
    <property type="entry name" value="CheY-like"/>
    <property type="match status" value="1"/>
</dbReference>
<proteinExistence type="predicted"/>
<dbReference type="PRINTS" id="PR00038">
    <property type="entry name" value="HTHLUXR"/>
</dbReference>
<dbReference type="PROSITE" id="PS50043">
    <property type="entry name" value="HTH_LUXR_2"/>
    <property type="match status" value="1"/>
</dbReference>
<dbReference type="Gene3D" id="3.40.50.2300">
    <property type="match status" value="1"/>
</dbReference>
<dbReference type="GO" id="GO:0003677">
    <property type="term" value="F:DNA binding"/>
    <property type="evidence" value="ECO:0007669"/>
    <property type="project" value="UniProtKB-KW"/>
</dbReference>
<keyword evidence="6" id="KW-1185">Reference proteome</keyword>
<dbReference type="EMBL" id="JACBZH010000001">
    <property type="protein sequence ID" value="NYH91203.1"/>
    <property type="molecule type" value="Genomic_DNA"/>
</dbReference>
<organism evidence="5 6">
    <name type="scientific">Actinopolymorpha rutila</name>
    <dbReference type="NCBI Taxonomy" id="446787"/>
    <lineage>
        <taxon>Bacteria</taxon>
        <taxon>Bacillati</taxon>
        <taxon>Actinomycetota</taxon>
        <taxon>Actinomycetes</taxon>
        <taxon>Propionibacteriales</taxon>
        <taxon>Actinopolymorphaceae</taxon>
        <taxon>Actinopolymorpha</taxon>
    </lineage>
</organism>
<dbReference type="SMART" id="SM00421">
    <property type="entry name" value="HTH_LUXR"/>
    <property type="match status" value="1"/>
</dbReference>
<dbReference type="GO" id="GO:0000160">
    <property type="term" value="P:phosphorelay signal transduction system"/>
    <property type="evidence" value="ECO:0007669"/>
    <property type="project" value="InterPro"/>
</dbReference>
<protein>
    <submittedName>
        <fullName evidence="5">Two-component system response regulator DesR</fullName>
    </submittedName>
</protein>
<keyword evidence="2" id="KW-0597">Phosphoprotein</keyword>
<evidence type="ECO:0000259" key="3">
    <source>
        <dbReference type="PROSITE" id="PS50043"/>
    </source>
</evidence>
<keyword evidence="1" id="KW-0238">DNA-binding</keyword>
<reference evidence="5 6" key="1">
    <citation type="submission" date="2020-07" db="EMBL/GenBank/DDBJ databases">
        <title>Sequencing the genomes of 1000 actinobacteria strains.</title>
        <authorList>
            <person name="Klenk H.-P."/>
        </authorList>
    </citation>
    <scope>NUCLEOTIDE SEQUENCE [LARGE SCALE GENOMIC DNA]</scope>
    <source>
        <strain evidence="5 6">DSM 18448</strain>
    </source>
</reference>
<dbReference type="Pfam" id="PF00196">
    <property type="entry name" value="GerE"/>
    <property type="match status" value="1"/>
</dbReference>
<dbReference type="InterPro" id="IPR016032">
    <property type="entry name" value="Sig_transdc_resp-reg_C-effctor"/>
</dbReference>
<dbReference type="PANTHER" id="PTHR43214:SF42">
    <property type="entry name" value="TRANSCRIPTIONAL REGULATORY PROTEIN DESR"/>
    <property type="match status" value="1"/>
</dbReference>
<name>A0A852ZFV9_9ACTN</name>